<dbReference type="Proteomes" id="UP000621799">
    <property type="component" value="Unassembled WGS sequence"/>
</dbReference>
<proteinExistence type="predicted"/>
<evidence type="ECO:0000259" key="2">
    <source>
        <dbReference type="Pfam" id="PF12773"/>
    </source>
</evidence>
<keyword evidence="1" id="KW-1133">Transmembrane helix</keyword>
<reference evidence="3" key="1">
    <citation type="submission" date="2020-10" db="EMBL/GenBank/DDBJ databases">
        <authorList>
            <person name="Castelo-Branco R."/>
            <person name="Eusebio N."/>
            <person name="Adriana R."/>
            <person name="Vieira A."/>
            <person name="Brugerolle De Fraissinette N."/>
            <person name="Rezende De Castro R."/>
            <person name="Schneider M.P."/>
            <person name="Vasconcelos V."/>
            <person name="Leao P.N."/>
        </authorList>
    </citation>
    <scope>NUCLEOTIDE SEQUENCE</scope>
    <source>
        <strain evidence="3">LEGE 11467</strain>
    </source>
</reference>
<gene>
    <name evidence="3" type="ORF">IQ235_08400</name>
</gene>
<evidence type="ECO:0000256" key="1">
    <source>
        <dbReference type="SAM" id="Phobius"/>
    </source>
</evidence>
<sequence length="111" mass="12542">MRECPQCHQSLPQRAVTCPYCGISLTAYGHPGIPLHRATDKESLCASCTYDADDTCTFPQRPHARDCTLYHDISEPPIESKPTYKPRPWIERHLIWLVVLVLVALSILLAL</sequence>
<dbReference type="EMBL" id="JADEXN010000119">
    <property type="protein sequence ID" value="MBE9040797.1"/>
    <property type="molecule type" value="Genomic_DNA"/>
</dbReference>
<evidence type="ECO:0000313" key="3">
    <source>
        <dbReference type="EMBL" id="MBE9040797.1"/>
    </source>
</evidence>
<name>A0A928VV40_9CYAN</name>
<keyword evidence="1" id="KW-0812">Transmembrane</keyword>
<comment type="caution">
    <text evidence="3">The sequence shown here is derived from an EMBL/GenBank/DDBJ whole genome shotgun (WGS) entry which is preliminary data.</text>
</comment>
<organism evidence="3 4">
    <name type="scientific">Zarconia navalis LEGE 11467</name>
    <dbReference type="NCBI Taxonomy" id="1828826"/>
    <lineage>
        <taxon>Bacteria</taxon>
        <taxon>Bacillati</taxon>
        <taxon>Cyanobacteriota</taxon>
        <taxon>Cyanophyceae</taxon>
        <taxon>Oscillatoriophycideae</taxon>
        <taxon>Oscillatoriales</taxon>
        <taxon>Oscillatoriales incertae sedis</taxon>
        <taxon>Zarconia</taxon>
        <taxon>Zarconia navalis</taxon>
    </lineage>
</organism>
<accession>A0A928VV40</accession>
<dbReference type="InterPro" id="IPR025874">
    <property type="entry name" value="DZR"/>
</dbReference>
<feature type="domain" description="DZANK-type" evidence="2">
    <location>
        <begin position="4"/>
        <end position="58"/>
    </location>
</feature>
<keyword evidence="1" id="KW-0472">Membrane</keyword>
<dbReference type="RefSeq" id="WP_264321037.1">
    <property type="nucleotide sequence ID" value="NZ_JADEXN010000119.1"/>
</dbReference>
<dbReference type="Pfam" id="PF12773">
    <property type="entry name" value="DZR"/>
    <property type="match status" value="1"/>
</dbReference>
<feature type="transmembrane region" description="Helical" evidence="1">
    <location>
        <begin position="94"/>
        <end position="110"/>
    </location>
</feature>
<evidence type="ECO:0000313" key="4">
    <source>
        <dbReference type="Proteomes" id="UP000621799"/>
    </source>
</evidence>
<keyword evidence="4" id="KW-1185">Reference proteome</keyword>
<dbReference type="AlphaFoldDB" id="A0A928VV40"/>
<protein>
    <submittedName>
        <fullName evidence="3">Zinc ribbon domain-containing protein</fullName>
    </submittedName>
</protein>